<feature type="binding site" evidence="7">
    <location>
        <position position="160"/>
    </location>
    <ligand>
        <name>Fe cation</name>
        <dbReference type="ChEBI" id="CHEBI:24875"/>
        <label>2</label>
    </ligand>
</feature>
<keyword evidence="9" id="KW-1185">Reference proteome</keyword>
<feature type="active site" description="Proton donor" evidence="6">
    <location>
        <position position="77"/>
    </location>
</feature>
<dbReference type="STRING" id="1423759.FC92_GL001394"/>
<feature type="binding site" evidence="7">
    <location>
        <position position="48"/>
    </location>
    <ligand>
        <name>Fe cation</name>
        <dbReference type="ChEBI" id="CHEBI:24875"/>
        <label>1</label>
    </ligand>
</feature>
<dbReference type="EMBL" id="AZDX01000004">
    <property type="protein sequence ID" value="KRL07823.1"/>
    <property type="molecule type" value="Genomic_DNA"/>
</dbReference>
<dbReference type="GO" id="GO:0046872">
    <property type="term" value="F:metal ion binding"/>
    <property type="evidence" value="ECO:0007669"/>
    <property type="project" value="UniProtKB-KW"/>
</dbReference>
<feature type="binding site" evidence="7">
    <location>
        <position position="17"/>
    </location>
    <ligand>
        <name>Fe cation</name>
        <dbReference type="ChEBI" id="CHEBI:24875"/>
        <label>1</label>
    </ligand>
</feature>
<evidence type="ECO:0000256" key="2">
    <source>
        <dbReference type="ARBA" id="ARBA00022723"/>
    </source>
</evidence>
<evidence type="ECO:0000256" key="6">
    <source>
        <dbReference type="PIRSR" id="PIRSR004789-50"/>
    </source>
</evidence>
<feature type="binding site" evidence="7">
    <location>
        <position position="76"/>
    </location>
    <ligand>
        <name>Fe cation</name>
        <dbReference type="ChEBI" id="CHEBI:24875"/>
        <label>2</label>
    </ligand>
</feature>
<evidence type="ECO:0000256" key="1">
    <source>
        <dbReference type="ARBA" id="ARBA00001965"/>
    </source>
</evidence>
<dbReference type="Gene3D" id="3.60.21.10">
    <property type="match status" value="1"/>
</dbReference>
<dbReference type="InterPro" id="IPR005235">
    <property type="entry name" value="YmdB-like"/>
</dbReference>
<dbReference type="PATRIC" id="fig|1423759.3.peg.1462"/>
<keyword evidence="3" id="KW-0378">Hydrolase</keyword>
<reference evidence="8 9" key="1">
    <citation type="journal article" date="2015" name="Genome Announc.">
        <title>Expanding the biotechnology potential of lactobacilli through comparative genomics of 213 strains and associated genera.</title>
        <authorList>
            <person name="Sun Z."/>
            <person name="Harris H.M."/>
            <person name="McCann A."/>
            <person name="Guo C."/>
            <person name="Argimon S."/>
            <person name="Zhang W."/>
            <person name="Yang X."/>
            <person name="Jeffery I.B."/>
            <person name="Cooney J.C."/>
            <person name="Kagawa T.F."/>
            <person name="Liu W."/>
            <person name="Song Y."/>
            <person name="Salvetti E."/>
            <person name="Wrobel A."/>
            <person name="Rasinkangas P."/>
            <person name="Parkhill J."/>
            <person name="Rea M.C."/>
            <person name="O'Sullivan O."/>
            <person name="Ritari J."/>
            <person name="Douillard F.P."/>
            <person name="Paul Ross R."/>
            <person name="Yang R."/>
            <person name="Briner A.E."/>
            <person name="Felis G.E."/>
            <person name="de Vos W.M."/>
            <person name="Barrangou R."/>
            <person name="Klaenhammer T.R."/>
            <person name="Caufield P.W."/>
            <person name="Cui Y."/>
            <person name="Zhang H."/>
            <person name="O'Toole P.W."/>
        </authorList>
    </citation>
    <scope>NUCLEOTIDE SEQUENCE [LARGE SCALE GENOMIC DNA]</scope>
    <source>
        <strain evidence="8 9">DSM 19519</strain>
    </source>
</reference>
<feature type="binding site" evidence="7">
    <location>
        <position position="49"/>
    </location>
    <ligand>
        <name>Fe cation</name>
        <dbReference type="ChEBI" id="CHEBI:24875"/>
        <label>1</label>
    </ligand>
</feature>
<organism evidence="8 9">
    <name type="scientific">Liquorilactobacillus hordei DSM 19519</name>
    <dbReference type="NCBI Taxonomy" id="1423759"/>
    <lineage>
        <taxon>Bacteria</taxon>
        <taxon>Bacillati</taxon>
        <taxon>Bacillota</taxon>
        <taxon>Bacilli</taxon>
        <taxon>Lactobacillales</taxon>
        <taxon>Lactobacillaceae</taxon>
        <taxon>Liquorilactobacillus</taxon>
    </lineage>
</organism>
<name>A0A0R1MII7_9LACO</name>
<dbReference type="InterPro" id="IPR029052">
    <property type="entry name" value="Metallo-depent_PP-like"/>
</dbReference>
<evidence type="ECO:0000256" key="3">
    <source>
        <dbReference type="ARBA" id="ARBA00022801"/>
    </source>
</evidence>
<dbReference type="Proteomes" id="UP000051448">
    <property type="component" value="Unassembled WGS sequence"/>
</dbReference>
<dbReference type="GO" id="GO:0004113">
    <property type="term" value="F:2',3'-cyclic-nucleotide 3'-phosphodiesterase activity"/>
    <property type="evidence" value="ECO:0007669"/>
    <property type="project" value="TreeGrafter"/>
</dbReference>
<comment type="caution">
    <text evidence="8">The sequence shown here is derived from an EMBL/GenBank/DDBJ whole genome shotgun (WGS) entry which is preliminary data.</text>
</comment>
<dbReference type="NCBIfam" id="TIGR00282">
    <property type="entry name" value="TIGR00282 family metallophosphoesterase"/>
    <property type="match status" value="1"/>
</dbReference>
<dbReference type="AlphaFoldDB" id="A0A0R1MII7"/>
<evidence type="ECO:0000313" key="8">
    <source>
        <dbReference type="EMBL" id="KRL07823.1"/>
    </source>
</evidence>
<gene>
    <name evidence="8" type="ORF">FC92_GL001394</name>
</gene>
<dbReference type="Pfam" id="PF13277">
    <property type="entry name" value="YmdB"/>
    <property type="match status" value="1"/>
</dbReference>
<dbReference type="SUPFAM" id="SSF56300">
    <property type="entry name" value="Metallo-dependent phosphatases"/>
    <property type="match status" value="1"/>
</dbReference>
<evidence type="ECO:0000256" key="5">
    <source>
        <dbReference type="ARBA" id="ARBA00061401"/>
    </source>
</evidence>
<keyword evidence="4" id="KW-0408">Iron</keyword>
<keyword evidence="2 7" id="KW-0479">Metal-binding</keyword>
<sequence length="274" mass="30651">MSFVEKRKRMRILFIGDVMGNSGQNMIEEYLPKLKRKFHPQATIVNAENATRGRGINEKVYKKILSLGADVITMGNHVWDNPEINEFIGSAKKMVRPANLPAGKVPGVGYTIMQINQQKLAVINMQGRVFMTPSDDPFAVATNLVEKLKKETDFIFVDFHAETTSEKQAFAWFFDGQVSAVVGTHTHVQTNDARVLPQGTAFLADVGMTGPYDGIIGMRRENVIERFLNQMPTRFEVDESGRQTLSGCLIDLTDDGTAKKIQTIQINADHPFED</sequence>
<proteinExistence type="inferred from homology"/>
<feature type="binding site" evidence="7">
    <location>
        <position position="187"/>
    </location>
    <ligand>
        <name>Fe cation</name>
        <dbReference type="ChEBI" id="CHEBI:24875"/>
        <label>1</label>
    </ligand>
</feature>
<evidence type="ECO:0000313" key="9">
    <source>
        <dbReference type="Proteomes" id="UP000051448"/>
    </source>
</evidence>
<dbReference type="FunFam" id="3.60.21.10:FF:000016">
    <property type="entry name" value="Putative metallophosphoesterase"/>
    <property type="match status" value="1"/>
</dbReference>
<accession>A0A0R1MII7</accession>
<comment type="similarity">
    <text evidence="5">Belongs to the YmdB-like family.</text>
</comment>
<feature type="binding site" evidence="7">
    <location>
        <position position="48"/>
    </location>
    <ligand>
        <name>Fe cation</name>
        <dbReference type="ChEBI" id="CHEBI:24875"/>
        <label>2</label>
    </ligand>
</feature>
<evidence type="ECO:0000256" key="4">
    <source>
        <dbReference type="ARBA" id="ARBA00023004"/>
    </source>
</evidence>
<dbReference type="PANTHER" id="PTHR36303:SF1">
    <property type="entry name" value="2',3'-CYCLIC-NUCLEOTIDE 2'-PHOSPHODIESTERASE"/>
    <property type="match status" value="1"/>
</dbReference>
<evidence type="ECO:0000256" key="7">
    <source>
        <dbReference type="PIRSR" id="PIRSR004789-51"/>
    </source>
</evidence>
<dbReference type="PIRSF" id="PIRSF004789">
    <property type="entry name" value="DR1281"/>
    <property type="match status" value="1"/>
</dbReference>
<dbReference type="PANTHER" id="PTHR36303">
    <property type="entry name" value="2',3'-CYCLIC-NUCLEOTIDE 2'-PHOSPHODIESTERASE"/>
    <property type="match status" value="1"/>
</dbReference>
<feature type="binding site" evidence="7">
    <location>
        <position position="185"/>
    </location>
    <ligand>
        <name>Fe cation</name>
        <dbReference type="ChEBI" id="CHEBI:24875"/>
        <label>2</label>
    </ligand>
</feature>
<protein>
    <submittedName>
        <fullName evidence="8">Metallophosphoesterase</fullName>
    </submittedName>
</protein>
<comment type="cofactor">
    <cofactor evidence="1">
        <name>Fe(3+)</name>
        <dbReference type="ChEBI" id="CHEBI:29034"/>
    </cofactor>
</comment>
<dbReference type="CDD" id="cd07382">
    <property type="entry name" value="MPP_DR1281"/>
    <property type="match status" value="1"/>
</dbReference>